<dbReference type="PROSITE" id="PS50835">
    <property type="entry name" value="IG_LIKE"/>
    <property type="match status" value="1"/>
</dbReference>
<sequence length="451" mass="50157">MSNSLLLIALLSHCTVPGLPENILAFEGGDVILPCSFNITAISDFPDVEWSKKGLEPNVVFLYRDGCETYEMNDRAFEYRTSLIPKELKNGNISLRISNVLLSDAGTYKCMTLKNGPQDVTTVELVVGTVSEPKLSVVSAGCGGLTVQCEANTSLLEPEITFLDDQGNELPAEDLKRDKDGLGNYTARRRMNLFSATSFRPSITCRVHHPEFNLVRHTDILIPAHIISSCCLITFITIGWSILSFVITCGLAIWLWKRCGKSGQTLSDIGQVSEESPLRICIEKSHVEQCDWADNVANGANDTLQREVTHLKLQLHKRNETIRHLLIAGVCQYKQPRFVRSDYISTPTLNTNTNPPKPDTLQSSNPTADKRNQRRNSSPGSLPVTARRKKLASIGRSLSESSAQPRRKLSKLQRRHSSEFQSKPQSTNPYTVLGDVTEESEPLMSLEKKTN</sequence>
<dbReference type="FunFam" id="2.60.40.10:FF:000142">
    <property type="entry name" value="V-set domain-containing T-cell activation inhibitor 1"/>
    <property type="match status" value="1"/>
</dbReference>
<evidence type="ECO:0000256" key="1">
    <source>
        <dbReference type="ARBA" id="ARBA00004370"/>
    </source>
</evidence>
<evidence type="ECO:0000313" key="11">
    <source>
        <dbReference type="EMBL" id="KAF3698100.1"/>
    </source>
</evidence>
<dbReference type="InterPro" id="IPR050504">
    <property type="entry name" value="IgSF_BTN/MOG"/>
</dbReference>
<dbReference type="AlphaFoldDB" id="A0A6G1Q639"/>
<evidence type="ECO:0000256" key="3">
    <source>
        <dbReference type="ARBA" id="ARBA00023136"/>
    </source>
</evidence>
<comment type="subcellular location">
    <subcellularLocation>
        <location evidence="1">Membrane</location>
    </subcellularLocation>
</comment>
<dbReference type="GO" id="GO:0001817">
    <property type="term" value="P:regulation of cytokine production"/>
    <property type="evidence" value="ECO:0007669"/>
    <property type="project" value="TreeGrafter"/>
</dbReference>
<dbReference type="GO" id="GO:1903037">
    <property type="term" value="P:regulation of leukocyte cell-cell adhesion"/>
    <property type="evidence" value="ECO:0007669"/>
    <property type="project" value="UniProtKB-ARBA"/>
</dbReference>
<dbReference type="InterPro" id="IPR013783">
    <property type="entry name" value="Ig-like_fold"/>
</dbReference>
<dbReference type="PANTHER" id="PTHR24100">
    <property type="entry name" value="BUTYROPHILIN"/>
    <property type="match status" value="1"/>
</dbReference>
<evidence type="ECO:0000259" key="10">
    <source>
        <dbReference type="PROSITE" id="PS50835"/>
    </source>
</evidence>
<dbReference type="SUPFAM" id="SSF48726">
    <property type="entry name" value="Immunoglobulin"/>
    <property type="match status" value="1"/>
</dbReference>
<gene>
    <name evidence="11" type="ORF">EXN66_Car013781</name>
</gene>
<keyword evidence="12" id="KW-1185">Reference proteome</keyword>
<dbReference type="GO" id="GO:0050852">
    <property type="term" value="P:T cell receptor signaling pathway"/>
    <property type="evidence" value="ECO:0007669"/>
    <property type="project" value="TreeGrafter"/>
</dbReference>
<evidence type="ECO:0000313" key="12">
    <source>
        <dbReference type="Proteomes" id="UP000503349"/>
    </source>
</evidence>
<keyword evidence="8" id="KW-1133">Transmembrane helix</keyword>
<evidence type="ECO:0000256" key="6">
    <source>
        <dbReference type="ARBA" id="ARBA00023319"/>
    </source>
</evidence>
<dbReference type="GO" id="GO:0005102">
    <property type="term" value="F:signaling receptor binding"/>
    <property type="evidence" value="ECO:0007669"/>
    <property type="project" value="TreeGrafter"/>
</dbReference>
<dbReference type="SMART" id="SM00409">
    <property type="entry name" value="IG"/>
    <property type="match status" value="1"/>
</dbReference>
<feature type="domain" description="Ig-like" evidence="10">
    <location>
        <begin position="17"/>
        <end position="126"/>
    </location>
</feature>
<accession>A0A6G1Q639</accession>
<evidence type="ECO:0000256" key="9">
    <source>
        <dbReference type="SAM" id="SignalP"/>
    </source>
</evidence>
<dbReference type="PANTHER" id="PTHR24100:SF151">
    <property type="entry name" value="ICOS LIGAND"/>
    <property type="match status" value="1"/>
</dbReference>
<protein>
    <submittedName>
        <fullName evidence="11">Butyrophilin subfamily 1 member A1</fullName>
    </submittedName>
</protein>
<dbReference type="GO" id="GO:0009897">
    <property type="term" value="C:external side of plasma membrane"/>
    <property type="evidence" value="ECO:0007669"/>
    <property type="project" value="TreeGrafter"/>
</dbReference>
<dbReference type="InterPro" id="IPR003599">
    <property type="entry name" value="Ig_sub"/>
</dbReference>
<feature type="chain" id="PRO_5026167940" evidence="9">
    <location>
        <begin position="21"/>
        <end position="451"/>
    </location>
</feature>
<name>A0A6G1Q639_CHAAH</name>
<feature type="compositionally biased region" description="Polar residues" evidence="7">
    <location>
        <begin position="419"/>
        <end position="430"/>
    </location>
</feature>
<keyword evidence="6" id="KW-0393">Immunoglobulin domain</keyword>
<dbReference type="Pfam" id="PF07686">
    <property type="entry name" value="V-set"/>
    <property type="match status" value="1"/>
</dbReference>
<organism evidence="11 12">
    <name type="scientific">Channa argus</name>
    <name type="common">Northern snakehead</name>
    <name type="synonym">Ophicephalus argus</name>
    <dbReference type="NCBI Taxonomy" id="215402"/>
    <lineage>
        <taxon>Eukaryota</taxon>
        <taxon>Metazoa</taxon>
        <taxon>Chordata</taxon>
        <taxon>Craniata</taxon>
        <taxon>Vertebrata</taxon>
        <taxon>Euteleostomi</taxon>
        <taxon>Actinopterygii</taxon>
        <taxon>Neopterygii</taxon>
        <taxon>Teleostei</taxon>
        <taxon>Neoteleostei</taxon>
        <taxon>Acanthomorphata</taxon>
        <taxon>Anabantaria</taxon>
        <taxon>Anabantiformes</taxon>
        <taxon>Channoidei</taxon>
        <taxon>Channidae</taxon>
        <taxon>Channa</taxon>
    </lineage>
</organism>
<evidence type="ECO:0000256" key="5">
    <source>
        <dbReference type="ARBA" id="ARBA00023180"/>
    </source>
</evidence>
<reference evidence="11 12" key="1">
    <citation type="submission" date="2019-02" db="EMBL/GenBank/DDBJ databases">
        <title>Opniocepnalus argus genome.</title>
        <authorList>
            <person name="Zhou C."/>
            <person name="Xiao S."/>
        </authorList>
    </citation>
    <scope>NUCLEOTIDE SEQUENCE [LARGE SCALE GENOMIC DNA]</scope>
    <source>
        <strain evidence="11">OARG1902GOOAL</strain>
        <tissue evidence="11">Muscle</tissue>
    </source>
</reference>
<keyword evidence="5" id="KW-0325">Glycoprotein</keyword>
<feature type="transmembrane region" description="Helical" evidence="8">
    <location>
        <begin position="232"/>
        <end position="256"/>
    </location>
</feature>
<evidence type="ECO:0000256" key="2">
    <source>
        <dbReference type="ARBA" id="ARBA00022729"/>
    </source>
</evidence>
<reference evidence="12" key="2">
    <citation type="submission" date="2019-02" db="EMBL/GenBank/DDBJ databases">
        <title>Opniocepnalus argus Var Kimnra genome.</title>
        <authorList>
            <person name="Zhou C."/>
            <person name="Xiao S."/>
        </authorList>
    </citation>
    <scope>NUCLEOTIDE SEQUENCE [LARGE SCALE GENOMIC DNA]</scope>
</reference>
<dbReference type="EMBL" id="CM015724">
    <property type="protein sequence ID" value="KAF3698100.1"/>
    <property type="molecule type" value="Genomic_DNA"/>
</dbReference>
<keyword evidence="4" id="KW-1015">Disulfide bond</keyword>
<dbReference type="InterPro" id="IPR007110">
    <property type="entry name" value="Ig-like_dom"/>
</dbReference>
<proteinExistence type="predicted"/>
<evidence type="ECO:0000256" key="4">
    <source>
        <dbReference type="ARBA" id="ARBA00023157"/>
    </source>
</evidence>
<keyword evidence="3 8" id="KW-0472">Membrane</keyword>
<dbReference type="InterPro" id="IPR013106">
    <property type="entry name" value="Ig_V-set"/>
</dbReference>
<keyword evidence="2 9" id="KW-0732">Signal</keyword>
<feature type="compositionally biased region" description="Basic residues" evidence="7">
    <location>
        <begin position="405"/>
        <end position="415"/>
    </location>
</feature>
<feature type="signal peptide" evidence="9">
    <location>
        <begin position="1"/>
        <end position="20"/>
    </location>
</feature>
<evidence type="ECO:0000256" key="8">
    <source>
        <dbReference type="SAM" id="Phobius"/>
    </source>
</evidence>
<keyword evidence="8" id="KW-0812">Transmembrane</keyword>
<dbReference type="InterPro" id="IPR036179">
    <property type="entry name" value="Ig-like_dom_sf"/>
</dbReference>
<dbReference type="GO" id="GO:0050863">
    <property type="term" value="P:regulation of T cell activation"/>
    <property type="evidence" value="ECO:0007669"/>
    <property type="project" value="UniProtKB-ARBA"/>
</dbReference>
<dbReference type="Proteomes" id="UP000503349">
    <property type="component" value="Chromosome 13"/>
</dbReference>
<evidence type="ECO:0000256" key="7">
    <source>
        <dbReference type="SAM" id="MobiDB-lite"/>
    </source>
</evidence>
<feature type="region of interest" description="Disordered" evidence="7">
    <location>
        <begin position="345"/>
        <end position="451"/>
    </location>
</feature>
<dbReference type="Gene3D" id="2.60.40.10">
    <property type="entry name" value="Immunoglobulins"/>
    <property type="match status" value="2"/>
</dbReference>
<dbReference type="OrthoDB" id="10055806at2759"/>